<keyword evidence="1" id="KW-1133">Transmembrane helix</keyword>
<accession>A0ABQ6Z6J0</accession>
<gene>
    <name evidence="2" type="ORF">CSC65_09110</name>
</gene>
<name>A0ABQ6Z6J0_9GAMM</name>
<feature type="transmembrane region" description="Helical" evidence="1">
    <location>
        <begin position="30"/>
        <end position="51"/>
    </location>
</feature>
<keyword evidence="1" id="KW-0472">Membrane</keyword>
<proteinExistence type="predicted"/>
<comment type="caution">
    <text evidence="2">The sequence shown here is derived from an EMBL/GenBank/DDBJ whole genome shotgun (WGS) entry which is preliminary data.</text>
</comment>
<reference evidence="2 3" key="1">
    <citation type="submission" date="2017-10" db="EMBL/GenBank/DDBJ databases">
        <title>Whole genome sequencing of members of genus Pseudoxanthomonas.</title>
        <authorList>
            <person name="Kumar S."/>
            <person name="Bansal K."/>
            <person name="Kaur A."/>
            <person name="Patil P."/>
            <person name="Sharma S."/>
            <person name="Patil P.B."/>
        </authorList>
    </citation>
    <scope>NUCLEOTIDE SEQUENCE [LARGE SCALE GENOMIC DNA]</scope>
    <source>
        <strain evidence="2 3">DSM 17801</strain>
    </source>
</reference>
<feature type="transmembrane region" description="Helical" evidence="1">
    <location>
        <begin position="96"/>
        <end position="117"/>
    </location>
</feature>
<evidence type="ECO:0000256" key="1">
    <source>
        <dbReference type="SAM" id="Phobius"/>
    </source>
</evidence>
<dbReference type="EMBL" id="PDWN01000008">
    <property type="protein sequence ID" value="KAF1694339.1"/>
    <property type="molecule type" value="Genomic_DNA"/>
</dbReference>
<evidence type="ECO:0000313" key="2">
    <source>
        <dbReference type="EMBL" id="KAF1694339.1"/>
    </source>
</evidence>
<organism evidence="2 3">
    <name type="scientific">Pseudoxanthomonas daejeonensis</name>
    <dbReference type="NCBI Taxonomy" id="266062"/>
    <lineage>
        <taxon>Bacteria</taxon>
        <taxon>Pseudomonadati</taxon>
        <taxon>Pseudomonadota</taxon>
        <taxon>Gammaproteobacteria</taxon>
        <taxon>Lysobacterales</taxon>
        <taxon>Lysobacteraceae</taxon>
        <taxon>Pseudoxanthomonas</taxon>
    </lineage>
</organism>
<sequence>MENPYSAPAAHIGGSNADVPDEVLKKIRHAWVAAIFSGGITLAATLVAMSGTDVLGFSAWELIDVALIFGLAFGIYRKSRTCAVVMFCYFIASKILLAMQVGVTGVPMAIIFGYFFWQGVSGTFAYHKIANP</sequence>
<evidence type="ECO:0000313" key="3">
    <source>
        <dbReference type="Proteomes" id="UP000788419"/>
    </source>
</evidence>
<dbReference type="Proteomes" id="UP000788419">
    <property type="component" value="Unassembled WGS sequence"/>
</dbReference>
<keyword evidence="3" id="KW-1185">Reference proteome</keyword>
<protein>
    <submittedName>
        <fullName evidence="2">Uncharacterized protein</fullName>
    </submittedName>
</protein>
<keyword evidence="1" id="KW-0812">Transmembrane</keyword>
<dbReference type="RefSeq" id="WP_162410282.1">
    <property type="nucleotide sequence ID" value="NZ_CP093331.1"/>
</dbReference>
<feature type="transmembrane region" description="Helical" evidence="1">
    <location>
        <begin position="57"/>
        <end position="76"/>
    </location>
</feature>